<dbReference type="SUPFAM" id="SSF56935">
    <property type="entry name" value="Porins"/>
    <property type="match status" value="1"/>
</dbReference>
<organism evidence="2 3">
    <name type="scientific">Thiothrix subterranea</name>
    <dbReference type="NCBI Taxonomy" id="2735563"/>
    <lineage>
        <taxon>Bacteria</taxon>
        <taxon>Pseudomonadati</taxon>
        <taxon>Pseudomonadota</taxon>
        <taxon>Gammaproteobacteria</taxon>
        <taxon>Thiotrichales</taxon>
        <taxon>Thiotrichaceae</taxon>
        <taxon>Thiothrix</taxon>
    </lineage>
</organism>
<evidence type="ECO:0000313" key="2">
    <source>
        <dbReference type="EMBL" id="MDQ5769798.1"/>
    </source>
</evidence>
<dbReference type="InterPro" id="IPR023614">
    <property type="entry name" value="Porin_dom_sf"/>
</dbReference>
<dbReference type="InterPro" id="IPR010870">
    <property type="entry name" value="Porin_O/P"/>
</dbReference>
<proteinExistence type="predicted"/>
<name>A0ABU0YAQ3_9GAMM</name>
<dbReference type="Pfam" id="PF07396">
    <property type="entry name" value="Porin_O_P"/>
    <property type="match status" value="1"/>
</dbReference>
<feature type="chain" id="PRO_5045252392" evidence="1">
    <location>
        <begin position="22"/>
        <end position="376"/>
    </location>
</feature>
<dbReference type="EMBL" id="JAVFKN010000021">
    <property type="protein sequence ID" value="MDQ5769798.1"/>
    <property type="molecule type" value="Genomic_DNA"/>
</dbReference>
<dbReference type="Gene3D" id="2.40.160.10">
    <property type="entry name" value="Porin"/>
    <property type="match status" value="1"/>
</dbReference>
<sequence>MKTLKIALLASGFCMTSSVFAADVVVNDAVSFQLGGKLHVDAGTVDDGTNSQADGQLRRLRLGVSGKWGKDVRTELEYDLSDNTPKLKDAYIEYRGIPHTQVRLGNAKTAVGFENLTSSSDTLFMERALPSALLPGRTTAIQVSQYRDNGSIVVGVAGGTPTTLGEISNSVNEQELLYAHATRLLLNKKHHVLHIGASFARTDPHEQSTRFSTTLESVFGVERLDTGKIKNATSYTTQGVEMAWAKDALLVQGEYLHTTVARDNRPDVNLHGGYVAAAYTVTGEKRRYNSKDAQFEGIQPKRDQGAVELVARVSALDLDSDNISGGSVRGQTLGANYYYNDKVRLMLDYSRMQAAPDKSGDTVTDNILQARLQVSF</sequence>
<reference evidence="2 3" key="1">
    <citation type="submission" date="2023-08" db="EMBL/GenBank/DDBJ databases">
        <title>New molecular markers tilS and rpoB for phylogenetic and monitoring studies of the genus Thiothrix biodiversity.</title>
        <authorList>
            <person name="Ravin N.V."/>
            <person name="Smolyakov D."/>
            <person name="Markov N.D."/>
            <person name="Beletsky A.V."/>
            <person name="Mardanov A.V."/>
            <person name="Rudenko T.S."/>
            <person name="Grabovich M.Y."/>
        </authorList>
    </citation>
    <scope>NUCLEOTIDE SEQUENCE [LARGE SCALE GENOMIC DNA]</scope>
    <source>
        <strain evidence="2 3">H33</strain>
    </source>
</reference>
<feature type="signal peptide" evidence="1">
    <location>
        <begin position="1"/>
        <end position="21"/>
    </location>
</feature>
<comment type="caution">
    <text evidence="2">The sequence shown here is derived from an EMBL/GenBank/DDBJ whole genome shotgun (WGS) entry which is preliminary data.</text>
</comment>
<accession>A0ABU0YAQ3</accession>
<keyword evidence="1" id="KW-0732">Signal</keyword>
<evidence type="ECO:0000256" key="1">
    <source>
        <dbReference type="SAM" id="SignalP"/>
    </source>
</evidence>
<keyword evidence="3" id="KW-1185">Reference proteome</keyword>
<protein>
    <submittedName>
        <fullName evidence="2">Porin</fullName>
    </submittedName>
</protein>
<dbReference type="Proteomes" id="UP001223336">
    <property type="component" value="Unassembled WGS sequence"/>
</dbReference>
<evidence type="ECO:0000313" key="3">
    <source>
        <dbReference type="Proteomes" id="UP001223336"/>
    </source>
</evidence>
<gene>
    <name evidence="2" type="ORF">RCC75_14740</name>
</gene>